<organism evidence="2 3">
    <name type="scientific">Bacillus cereus VD133</name>
    <dbReference type="NCBI Taxonomy" id="1053233"/>
    <lineage>
        <taxon>Bacteria</taxon>
        <taxon>Bacillati</taxon>
        <taxon>Bacillota</taxon>
        <taxon>Bacilli</taxon>
        <taxon>Bacillales</taxon>
        <taxon>Bacillaceae</taxon>
        <taxon>Bacillus</taxon>
        <taxon>Bacillus cereus group</taxon>
    </lineage>
</organism>
<evidence type="ECO:0008006" key="4">
    <source>
        <dbReference type="Google" id="ProtNLM"/>
    </source>
</evidence>
<name>A0A9W5PN67_BACCE</name>
<dbReference type="InterPro" id="IPR021451">
    <property type="entry name" value="DUF3102"/>
</dbReference>
<evidence type="ECO:0000313" key="3">
    <source>
        <dbReference type="Proteomes" id="UP000014018"/>
    </source>
</evidence>
<reference evidence="2 3" key="1">
    <citation type="submission" date="2012-12" db="EMBL/GenBank/DDBJ databases">
        <title>The Genome Sequence of Bacillus cereus VD133.</title>
        <authorList>
            <consortium name="The Broad Institute Genome Sequencing Platform"/>
            <consortium name="The Broad Institute Genome Sequencing Center for Infectious Disease"/>
            <person name="Feldgarden M."/>
            <person name="Van der Auwera G.A."/>
            <person name="Mahillon J."/>
            <person name="Duprez V."/>
            <person name="Timmery S."/>
            <person name="Mattelet C."/>
            <person name="Dierick K."/>
            <person name="Sun M."/>
            <person name="Yu Z."/>
            <person name="Zhu L."/>
            <person name="Hu X."/>
            <person name="Shank E.B."/>
            <person name="Swiecicka I."/>
            <person name="Hansen B.M."/>
            <person name="Andrup L."/>
            <person name="Walker B."/>
            <person name="Young S.K."/>
            <person name="Zeng Q."/>
            <person name="Gargeya S."/>
            <person name="Fitzgerald M."/>
            <person name="Haas B."/>
            <person name="Abouelleil A."/>
            <person name="Alvarado L."/>
            <person name="Arachchi H.M."/>
            <person name="Berlin A.M."/>
            <person name="Chapman S.B."/>
            <person name="Dewar J."/>
            <person name="Goldberg J."/>
            <person name="Griggs A."/>
            <person name="Gujja S."/>
            <person name="Hansen M."/>
            <person name="Howarth C."/>
            <person name="Imamovic A."/>
            <person name="Larimer J."/>
            <person name="McCowan C."/>
            <person name="Murphy C."/>
            <person name="Neiman D."/>
            <person name="Pearson M."/>
            <person name="Priest M."/>
            <person name="Roberts A."/>
            <person name="Saif S."/>
            <person name="Shea T."/>
            <person name="Sisk P."/>
            <person name="Sykes S."/>
            <person name="Wortman J."/>
            <person name="Nusbaum C."/>
            <person name="Birren B."/>
        </authorList>
    </citation>
    <scope>NUCLEOTIDE SEQUENCE [LARGE SCALE GENOMIC DNA]</scope>
    <source>
        <strain evidence="2 3">VD133</strain>
    </source>
</reference>
<sequence>MNEVMNLSYDINVITAEIKSYQQIAGQSVFEIGRRLKHVKENDLAHGEWIRWLETIDMQPRNAQQFMQIATEFEGNTKPVSHLGFKKLLYITQLPASVDKKQFIEEVHIVPTTGEEKTVEAMTTREFEAVKKALKEKDKLLQEAQQEVVQARKSEQLARKQLEEREEQEPQIIEREVVKEVPVESKEHINIINELNDDKKKLQEEVRFYKEKEKAMQKDPEDLQQERETMEYMADWSVHTLRSELRELIEQCSFSSLQIGAILAASPTIKENLRRDVSTIRTLMDRFEDTLDNTFMG</sequence>
<dbReference type="RefSeq" id="WP_016111469.1">
    <property type="nucleotide sequence ID" value="NZ_KB976191.1"/>
</dbReference>
<dbReference type="EMBL" id="AHFB01000084">
    <property type="protein sequence ID" value="EOO30756.1"/>
    <property type="molecule type" value="Genomic_DNA"/>
</dbReference>
<accession>A0A9W5PN67</accession>
<dbReference type="AlphaFoldDB" id="A0A9W5PN67"/>
<evidence type="ECO:0000256" key="1">
    <source>
        <dbReference type="SAM" id="Coils"/>
    </source>
</evidence>
<dbReference type="Proteomes" id="UP000014018">
    <property type="component" value="Unassembled WGS sequence"/>
</dbReference>
<dbReference type="Pfam" id="PF11300">
    <property type="entry name" value="DUF3102"/>
    <property type="match status" value="1"/>
</dbReference>
<evidence type="ECO:0000313" key="2">
    <source>
        <dbReference type="EMBL" id="EOO30756.1"/>
    </source>
</evidence>
<feature type="coiled-coil region" evidence="1">
    <location>
        <begin position="185"/>
        <end position="219"/>
    </location>
</feature>
<feature type="coiled-coil region" evidence="1">
    <location>
        <begin position="127"/>
        <end position="161"/>
    </location>
</feature>
<keyword evidence="1" id="KW-0175">Coiled coil</keyword>
<protein>
    <recommendedName>
        <fullName evidence="4">DUF3102 domain-containing protein</fullName>
    </recommendedName>
</protein>
<gene>
    <name evidence="2" type="ORF">IIU_05073</name>
</gene>
<proteinExistence type="predicted"/>
<comment type="caution">
    <text evidence="2">The sequence shown here is derived from an EMBL/GenBank/DDBJ whole genome shotgun (WGS) entry which is preliminary data.</text>
</comment>